<dbReference type="SUPFAM" id="SSF47413">
    <property type="entry name" value="lambda repressor-like DNA-binding domains"/>
    <property type="match status" value="1"/>
</dbReference>
<evidence type="ECO:0000256" key="3">
    <source>
        <dbReference type="ARBA" id="ARBA00023163"/>
    </source>
</evidence>
<evidence type="ECO:0000313" key="6">
    <source>
        <dbReference type="Proteomes" id="UP000266915"/>
    </source>
</evidence>
<organism evidence="5 6">
    <name type="scientific">Plantibacter flavus</name>
    <dbReference type="NCBI Taxonomy" id="150123"/>
    <lineage>
        <taxon>Bacteria</taxon>
        <taxon>Bacillati</taxon>
        <taxon>Actinomycetota</taxon>
        <taxon>Actinomycetes</taxon>
        <taxon>Micrococcales</taxon>
        <taxon>Microbacteriaceae</taxon>
        <taxon>Plantibacter</taxon>
    </lineage>
</organism>
<evidence type="ECO:0000313" key="5">
    <source>
        <dbReference type="EMBL" id="ROR83512.1"/>
    </source>
</evidence>
<dbReference type="CDD" id="cd01392">
    <property type="entry name" value="HTH_LacI"/>
    <property type="match status" value="1"/>
</dbReference>
<keyword evidence="6" id="KW-1185">Reference proteome</keyword>
<reference evidence="5 6" key="1">
    <citation type="submission" date="2018-11" db="EMBL/GenBank/DDBJ databases">
        <title>Sequencing the genomes of 1000 actinobacteria strains.</title>
        <authorList>
            <person name="Klenk H.-P."/>
        </authorList>
    </citation>
    <scope>NUCLEOTIDE SEQUENCE [LARGE SCALE GENOMIC DNA]</scope>
    <source>
        <strain evidence="5 6">DSM 14012</strain>
    </source>
</reference>
<gene>
    <name evidence="5" type="ORF">EDD42_3624</name>
</gene>
<evidence type="ECO:0000256" key="1">
    <source>
        <dbReference type="ARBA" id="ARBA00023015"/>
    </source>
</evidence>
<evidence type="ECO:0000259" key="4">
    <source>
        <dbReference type="PROSITE" id="PS50932"/>
    </source>
</evidence>
<feature type="domain" description="HTH lacI-type" evidence="4">
    <location>
        <begin position="1"/>
        <end position="53"/>
    </location>
</feature>
<dbReference type="Gene3D" id="3.40.50.2300">
    <property type="match status" value="2"/>
</dbReference>
<sequence length="334" mass="35741">MRDVARLAGVSVATVSFVVNDSKPVSPATRLRVESAMVELDFRRNAVARALASRRTRIIALLFPVLQHRLSDTAARFFTGAAEAASELGYTVVLWPEPSDPGALRELTSGGLVDGVILMEVRLDDRRVDQLLEAHTPLTLIGRTRDPSGLDYVDVDFEGMVEQAIDRLHGLGHRDLVLLEELEREDLDGYGPVVRVGETFRAVCAERGLTGRTLRCDANPAGGRAVASTLLEEMPEATAMLVLNDRAATGLVSELGHRGISVPRDLSVVLIGSTIEVAETADPELAVLVSPAAQLGRMGVETLVGRLDGTLGELRQELVMGAFLEGASLAPPPG</sequence>
<dbReference type="InterPro" id="IPR010982">
    <property type="entry name" value="Lambda_DNA-bd_dom_sf"/>
</dbReference>
<evidence type="ECO:0000256" key="2">
    <source>
        <dbReference type="ARBA" id="ARBA00023125"/>
    </source>
</evidence>
<dbReference type="InterPro" id="IPR028082">
    <property type="entry name" value="Peripla_BP_I"/>
</dbReference>
<dbReference type="InterPro" id="IPR000843">
    <property type="entry name" value="HTH_LacI"/>
</dbReference>
<dbReference type="EMBL" id="RKHL01000001">
    <property type="protein sequence ID" value="ROR83512.1"/>
    <property type="molecule type" value="Genomic_DNA"/>
</dbReference>
<name>A0A3N2C7M7_9MICO</name>
<dbReference type="GO" id="GO:0003700">
    <property type="term" value="F:DNA-binding transcription factor activity"/>
    <property type="evidence" value="ECO:0007669"/>
    <property type="project" value="TreeGrafter"/>
</dbReference>
<dbReference type="SUPFAM" id="SSF53822">
    <property type="entry name" value="Periplasmic binding protein-like I"/>
    <property type="match status" value="1"/>
</dbReference>
<dbReference type="AlphaFoldDB" id="A0A3N2C7M7"/>
<keyword evidence="3" id="KW-0804">Transcription</keyword>
<proteinExistence type="predicted"/>
<dbReference type="InterPro" id="IPR046335">
    <property type="entry name" value="LacI/GalR-like_sensor"/>
</dbReference>
<dbReference type="Gene3D" id="1.10.260.40">
    <property type="entry name" value="lambda repressor-like DNA-binding domains"/>
    <property type="match status" value="1"/>
</dbReference>
<keyword evidence="1" id="KW-0805">Transcription regulation</keyword>
<keyword evidence="2" id="KW-0238">DNA-binding</keyword>
<dbReference type="Pfam" id="PF00356">
    <property type="entry name" value="LacI"/>
    <property type="match status" value="1"/>
</dbReference>
<dbReference type="GO" id="GO:0000976">
    <property type="term" value="F:transcription cis-regulatory region binding"/>
    <property type="evidence" value="ECO:0007669"/>
    <property type="project" value="TreeGrafter"/>
</dbReference>
<dbReference type="Pfam" id="PF13377">
    <property type="entry name" value="Peripla_BP_3"/>
    <property type="match status" value="1"/>
</dbReference>
<dbReference type="PROSITE" id="PS50932">
    <property type="entry name" value="HTH_LACI_2"/>
    <property type="match status" value="1"/>
</dbReference>
<dbReference type="Proteomes" id="UP000266915">
    <property type="component" value="Unassembled WGS sequence"/>
</dbReference>
<protein>
    <submittedName>
        <fullName evidence="5">LacI family transcriptional regulator</fullName>
    </submittedName>
</protein>
<dbReference type="PROSITE" id="PS00356">
    <property type="entry name" value="HTH_LACI_1"/>
    <property type="match status" value="1"/>
</dbReference>
<dbReference type="PANTHER" id="PTHR30146">
    <property type="entry name" value="LACI-RELATED TRANSCRIPTIONAL REPRESSOR"/>
    <property type="match status" value="1"/>
</dbReference>
<dbReference type="PANTHER" id="PTHR30146:SF153">
    <property type="entry name" value="LACTOSE OPERON REPRESSOR"/>
    <property type="match status" value="1"/>
</dbReference>
<accession>A0A3N2C7M7</accession>
<dbReference type="SMART" id="SM00354">
    <property type="entry name" value="HTH_LACI"/>
    <property type="match status" value="1"/>
</dbReference>
<comment type="caution">
    <text evidence="5">The sequence shown here is derived from an EMBL/GenBank/DDBJ whole genome shotgun (WGS) entry which is preliminary data.</text>
</comment>